<feature type="transmembrane region" description="Helical" evidence="1">
    <location>
        <begin position="62"/>
        <end position="83"/>
    </location>
</feature>
<feature type="transmembrane region" description="Helical" evidence="1">
    <location>
        <begin position="30"/>
        <end position="50"/>
    </location>
</feature>
<dbReference type="EMBL" id="JBGLYH010000035">
    <property type="protein sequence ID" value="MEZ7197537.1"/>
    <property type="molecule type" value="Genomic_DNA"/>
</dbReference>
<dbReference type="RefSeq" id="WP_371387052.1">
    <property type="nucleotide sequence ID" value="NZ_JBGLYH010000035.1"/>
</dbReference>
<keyword evidence="1" id="KW-0472">Membrane</keyword>
<dbReference type="Proteomes" id="UP001568698">
    <property type="component" value="Unassembled WGS sequence"/>
</dbReference>
<name>A0ABV4K3K7_9BACT</name>
<accession>A0ABV4K3K7</accession>
<evidence type="ECO:0000313" key="2">
    <source>
        <dbReference type="EMBL" id="MEZ7197537.1"/>
    </source>
</evidence>
<keyword evidence="3" id="KW-1185">Reference proteome</keyword>
<keyword evidence="1" id="KW-0812">Transmembrane</keyword>
<feature type="transmembrane region" description="Helical" evidence="1">
    <location>
        <begin position="95"/>
        <end position="126"/>
    </location>
</feature>
<comment type="caution">
    <text evidence="2">The sequence shown here is derived from an EMBL/GenBank/DDBJ whole genome shotgun (WGS) entry which is preliminary data.</text>
</comment>
<sequence length="236" mass="25426">MTDVAGLVRSLDPRLKLAAALLVGPCLWKVPVSAAVACAVFLLLLVRFLAAGQPGGGKMVRSLLSFVFFWVAIKVVLDAIGGVPVEYMASDAAQLAVRLVALLMLGLGLALSTSARALGLAVAWALRPFLGRERAWRIALALSLMVHFLPACLSTLTGVREVAARRFPEAGFFRRMRMVPQAVIRNLGQKTWNQTLAVACRGLDRAGAWEPDFVWSGRDWFASAFVLAAAGAMFFL</sequence>
<keyword evidence="1" id="KW-1133">Transmembrane helix</keyword>
<organism evidence="2 3">
    <name type="scientific">Pseudodesulfovibrio karagichevae</name>
    <dbReference type="NCBI Taxonomy" id="3239305"/>
    <lineage>
        <taxon>Bacteria</taxon>
        <taxon>Pseudomonadati</taxon>
        <taxon>Thermodesulfobacteriota</taxon>
        <taxon>Desulfovibrionia</taxon>
        <taxon>Desulfovibrionales</taxon>
        <taxon>Desulfovibrionaceae</taxon>
    </lineage>
</organism>
<proteinExistence type="predicted"/>
<evidence type="ECO:0000256" key="1">
    <source>
        <dbReference type="SAM" id="Phobius"/>
    </source>
</evidence>
<evidence type="ECO:0000313" key="3">
    <source>
        <dbReference type="Proteomes" id="UP001568698"/>
    </source>
</evidence>
<reference evidence="2 3" key="1">
    <citation type="submission" date="2024-08" db="EMBL/GenBank/DDBJ databases">
        <title>Sulfate-reducing bacteria isolated from formation water of the oil field in Kazakhstan and description of Pseudodesulfovibrio sp.</title>
        <authorList>
            <person name="Bidzhieva S.K."/>
            <person name="Tourova T.P."/>
            <person name="Grouzdev D.S."/>
            <person name="Beletsky A.V."/>
            <person name="Sokolova D.S."/>
            <person name="Samigullina S.R."/>
            <person name="Poltaraus A.B."/>
            <person name="Avtukh A.N."/>
            <person name="Tereshina V.M."/>
            <person name="Zhaparov N.S."/>
            <person name="Mardanov A.V."/>
            <person name="Nazina T.N."/>
        </authorList>
    </citation>
    <scope>NUCLEOTIDE SEQUENCE [LARGE SCALE GENOMIC DNA]</scope>
    <source>
        <strain evidence="2 3">9FUS</strain>
    </source>
</reference>
<protein>
    <submittedName>
        <fullName evidence="2">Cobalt transporter</fullName>
    </submittedName>
</protein>
<gene>
    <name evidence="2" type="ORF">AB6M95_12295</name>
</gene>
<feature type="transmembrane region" description="Helical" evidence="1">
    <location>
        <begin position="138"/>
        <end position="159"/>
    </location>
</feature>